<dbReference type="EMBL" id="DF820468">
    <property type="protein sequence ID" value="GAK58613.1"/>
    <property type="molecule type" value="Genomic_DNA"/>
</dbReference>
<organism evidence="2">
    <name type="scientific">Vecturithrix granuli</name>
    <dbReference type="NCBI Taxonomy" id="1499967"/>
    <lineage>
        <taxon>Bacteria</taxon>
        <taxon>Candidatus Moduliflexota</taxon>
        <taxon>Candidatus Vecturitrichia</taxon>
        <taxon>Candidatus Vecturitrichales</taxon>
        <taxon>Candidatus Vecturitrichaceae</taxon>
        <taxon>Candidatus Vecturithrix</taxon>
    </lineage>
</organism>
<feature type="region of interest" description="Disordered" evidence="1">
    <location>
        <begin position="257"/>
        <end position="284"/>
    </location>
</feature>
<feature type="region of interest" description="Disordered" evidence="1">
    <location>
        <begin position="169"/>
        <end position="192"/>
    </location>
</feature>
<protein>
    <submittedName>
        <fullName evidence="2">Uncharacterized protein</fullName>
    </submittedName>
</protein>
<gene>
    <name evidence="2" type="ORF">U27_05587</name>
</gene>
<name>A0A081C208_VECG1</name>
<feature type="compositionally biased region" description="Polar residues" evidence="1">
    <location>
        <begin position="266"/>
        <end position="275"/>
    </location>
</feature>
<sequence>MRFSGNKGQKEWRETVRAFRNAVALLKNPDSELFADVSLGEQSLSILTLELPLVDFSPFSALPDDPGYGKRTGVSRGGRNNKEKTHVIIEQALNPVSPAEPQISQSMSQKSNIQDRLYSESRESIAQPPVFSFRHCRECINDSHKSGDPMLKPELSHNLAPEQGTGSILAEKQQKPAAEDEEPDLSNNKSLQPMSLMDNLTDALLHKTDSQMFHQASGTPLITNTFSERGALYQNHSPQSELSELGVNRPIDQAQSEIRKNAPPTGEQNEYSIHSKQNHPEHSTGFHSVIRSSAIELIDSLAEHLFSSWDNPTSDTHRIRWNASEERSDSTSVRMAENSDMPWSEDRSAIALTPHTEVKQTPVNSLNLLRSRLEELDVIASATGQQIDADTLASLINDVLVKQAQRYGVDLS</sequence>
<evidence type="ECO:0000313" key="3">
    <source>
        <dbReference type="Proteomes" id="UP000030661"/>
    </source>
</evidence>
<dbReference type="STRING" id="1499967.U27_05587"/>
<evidence type="ECO:0000313" key="2">
    <source>
        <dbReference type="EMBL" id="GAK58613.1"/>
    </source>
</evidence>
<dbReference type="Proteomes" id="UP000030661">
    <property type="component" value="Unassembled WGS sequence"/>
</dbReference>
<dbReference type="HOGENOM" id="CLU_666761_0_0_0"/>
<keyword evidence="3" id="KW-1185">Reference proteome</keyword>
<evidence type="ECO:0000256" key="1">
    <source>
        <dbReference type="SAM" id="MobiDB-lite"/>
    </source>
</evidence>
<accession>A0A081C208</accession>
<dbReference type="AlphaFoldDB" id="A0A081C208"/>
<reference evidence="2" key="1">
    <citation type="journal article" date="2015" name="PeerJ">
        <title>First genomic representation of candidate bacterial phylum KSB3 points to enhanced environmental sensing as a trigger of wastewater bulking.</title>
        <authorList>
            <person name="Sekiguchi Y."/>
            <person name="Ohashi A."/>
            <person name="Parks D.H."/>
            <person name="Yamauchi T."/>
            <person name="Tyson G.W."/>
            <person name="Hugenholtz P."/>
        </authorList>
    </citation>
    <scope>NUCLEOTIDE SEQUENCE [LARGE SCALE GENOMIC DNA]</scope>
</reference>
<proteinExistence type="predicted"/>